<reference evidence="1 2" key="1">
    <citation type="journal article" date="2016" name="Nat. Commun.">
        <title>Thousands of microbial genomes shed light on interconnected biogeochemical processes in an aquifer system.</title>
        <authorList>
            <person name="Anantharaman K."/>
            <person name="Brown C.T."/>
            <person name="Hug L.A."/>
            <person name="Sharon I."/>
            <person name="Castelle C.J."/>
            <person name="Probst A.J."/>
            <person name="Thomas B.C."/>
            <person name="Singh A."/>
            <person name="Wilkins M.J."/>
            <person name="Karaoz U."/>
            <person name="Brodie E.L."/>
            <person name="Williams K.H."/>
            <person name="Hubbard S.S."/>
            <person name="Banfield J.F."/>
        </authorList>
    </citation>
    <scope>NUCLEOTIDE SEQUENCE [LARGE SCALE GENOMIC DNA]</scope>
</reference>
<organism evidence="1 2">
    <name type="scientific">Candidatus Vogelbacteria bacterium RIFOXYB1_FULL_42_16</name>
    <dbReference type="NCBI Taxonomy" id="1802436"/>
    <lineage>
        <taxon>Bacteria</taxon>
        <taxon>Candidatus Vogeliibacteriota</taxon>
    </lineage>
</organism>
<dbReference type="Proteomes" id="UP000176222">
    <property type="component" value="Unassembled WGS sequence"/>
</dbReference>
<comment type="caution">
    <text evidence="1">The sequence shown here is derived from an EMBL/GenBank/DDBJ whole genome shotgun (WGS) entry which is preliminary data.</text>
</comment>
<dbReference type="AlphaFoldDB" id="A0A1G2QGT2"/>
<evidence type="ECO:0000313" key="2">
    <source>
        <dbReference type="Proteomes" id="UP000176222"/>
    </source>
</evidence>
<name>A0A1G2QGT2_9BACT</name>
<sequence length="139" mass="15986">MCNLHTNQVIVFLRLKNNYLGFENFSYQILVLLNLHEKQRRHGLIGVQARKKPDHPWFGLRSLWETAVLSGDRRAFVAQAVIDTIESVLGFHPHALTRTRTEDEAQTFEVVLTFAEATMLQLVPCSHYLATITCHDLDQ</sequence>
<protein>
    <submittedName>
        <fullName evidence="1">Uncharacterized protein</fullName>
    </submittedName>
</protein>
<gene>
    <name evidence="1" type="ORF">A2370_00325</name>
</gene>
<evidence type="ECO:0000313" key="1">
    <source>
        <dbReference type="EMBL" id="OHA59222.1"/>
    </source>
</evidence>
<proteinExistence type="predicted"/>
<accession>A0A1G2QGT2</accession>
<dbReference type="EMBL" id="MHTH01000003">
    <property type="protein sequence ID" value="OHA59222.1"/>
    <property type="molecule type" value="Genomic_DNA"/>
</dbReference>